<comment type="similarity">
    <text evidence="2">Belongs to the tryptophan 2-monooxygenase family.</text>
</comment>
<dbReference type="GO" id="GO:0009851">
    <property type="term" value="P:auxin biosynthetic process"/>
    <property type="evidence" value="ECO:0007669"/>
    <property type="project" value="UniProtKB-KW"/>
</dbReference>
<dbReference type="Gene3D" id="3.50.50.60">
    <property type="entry name" value="FAD/NAD(P)-binding domain"/>
    <property type="match status" value="1"/>
</dbReference>
<evidence type="ECO:0000313" key="9">
    <source>
        <dbReference type="Proteomes" id="UP000642809"/>
    </source>
</evidence>
<dbReference type="EMBL" id="BMYF01000012">
    <property type="protein sequence ID" value="GHB39731.1"/>
    <property type="molecule type" value="Genomic_DNA"/>
</dbReference>
<comment type="caution">
    <text evidence="8">The sequence shown here is derived from an EMBL/GenBank/DDBJ whole genome shotgun (WGS) entry which is preliminary data.</text>
</comment>
<feature type="domain" description="Amine oxidase" evidence="7">
    <location>
        <begin position="49"/>
        <end position="126"/>
    </location>
</feature>
<feature type="domain" description="Amine oxidase" evidence="7">
    <location>
        <begin position="212"/>
        <end position="440"/>
    </location>
</feature>
<reference evidence="8" key="1">
    <citation type="journal article" date="2014" name="Int. J. Syst. Evol. Microbiol.">
        <title>Complete genome sequence of Corynebacterium casei LMG S-19264T (=DSM 44701T), isolated from a smear-ripened cheese.</title>
        <authorList>
            <consortium name="US DOE Joint Genome Institute (JGI-PGF)"/>
            <person name="Walter F."/>
            <person name="Albersmeier A."/>
            <person name="Kalinowski J."/>
            <person name="Ruckert C."/>
        </authorList>
    </citation>
    <scope>NUCLEOTIDE SEQUENCE</scope>
    <source>
        <strain evidence="8">KCTC 23224</strain>
    </source>
</reference>
<reference evidence="8" key="2">
    <citation type="submission" date="2020-09" db="EMBL/GenBank/DDBJ databases">
        <authorList>
            <person name="Sun Q."/>
            <person name="Kim S."/>
        </authorList>
    </citation>
    <scope>NUCLEOTIDE SEQUENCE</scope>
    <source>
        <strain evidence="8">KCTC 23224</strain>
    </source>
</reference>
<sequence>MKRRDFLIQTGIVSLGTGLLCPEVFAQQSMHAKRNEFMDEKVLIIGAGVAGLYAAYILKAKGVDVQLLEATDTYGGRLAKLSGFADYSLDLGAQWLHGKKNLIGEWIKKSSTKIVQDAMSPQYWFKDQLLTKLPKSLDIFQGKQLPDVSYAAFARMKGYGQKYAQIVEGIAGDYGAAADRLSVYYTNKEFETWTSGEQDYRFRETFFDFIDQEIASKVKDNITVNAPVASIDYSGKDIRVMTKDNQVFDAQKVIITVPITILQSGDIQFYPPLPQEKVGAFQKIGMDAGMKVFLKFSKKFYGQYILGGKISAAYIDDSVAKNTQEHVLFAFVMGKQAEYLTNLGTDDAIVRELLVDLDSMYQGQASANFIQAYVQNWSTQPFIRGAYSYSTVGMGNARNLAAVPIENRLFFAGEAMNTNGHHQSVHGAAETGLQAAEAIMYK</sequence>
<dbReference type="GO" id="GO:0050361">
    <property type="term" value="F:tryptophan 2-monooxygenase activity"/>
    <property type="evidence" value="ECO:0007669"/>
    <property type="project" value="UniProtKB-EC"/>
</dbReference>
<organism evidence="8 9">
    <name type="scientific">Mongoliitalea lutea</name>
    <dbReference type="NCBI Taxonomy" id="849756"/>
    <lineage>
        <taxon>Bacteria</taxon>
        <taxon>Pseudomonadati</taxon>
        <taxon>Bacteroidota</taxon>
        <taxon>Cytophagia</taxon>
        <taxon>Cytophagales</taxon>
        <taxon>Cyclobacteriaceae</taxon>
        <taxon>Mongoliitalea</taxon>
    </lineage>
</organism>
<dbReference type="InterPro" id="IPR036188">
    <property type="entry name" value="FAD/NAD-bd_sf"/>
</dbReference>
<evidence type="ECO:0000259" key="7">
    <source>
        <dbReference type="Pfam" id="PF01593"/>
    </source>
</evidence>
<dbReference type="PANTHER" id="PTHR10742">
    <property type="entry name" value="FLAVIN MONOAMINE OXIDASE"/>
    <property type="match status" value="1"/>
</dbReference>
<accession>A0A8J3CZE6</accession>
<evidence type="ECO:0000256" key="5">
    <source>
        <dbReference type="ARBA" id="ARBA00023070"/>
    </source>
</evidence>
<keyword evidence="9" id="KW-1185">Reference proteome</keyword>
<dbReference type="Pfam" id="PF01593">
    <property type="entry name" value="Amino_oxidase"/>
    <property type="match status" value="2"/>
</dbReference>
<evidence type="ECO:0000313" key="8">
    <source>
        <dbReference type="EMBL" id="GHB39731.1"/>
    </source>
</evidence>
<dbReference type="AlphaFoldDB" id="A0A8J3CZE6"/>
<dbReference type="SUPFAM" id="SSF51905">
    <property type="entry name" value="FAD/NAD(P)-binding domain"/>
    <property type="match status" value="1"/>
</dbReference>
<dbReference type="RefSeq" id="WP_189581921.1">
    <property type="nucleotide sequence ID" value="NZ_BMYF01000012.1"/>
</dbReference>
<evidence type="ECO:0000256" key="4">
    <source>
        <dbReference type="ARBA" id="ARBA00017871"/>
    </source>
</evidence>
<dbReference type="PANTHER" id="PTHR10742:SF418">
    <property type="entry name" value="AMINE OXIDASE DOMAIN-CONTAINING PROTEIN"/>
    <property type="match status" value="1"/>
</dbReference>
<dbReference type="PRINTS" id="PR00420">
    <property type="entry name" value="RNGMNOXGNASE"/>
</dbReference>
<keyword evidence="5" id="KW-0073">Auxin biosynthesis</keyword>
<evidence type="ECO:0000256" key="1">
    <source>
        <dbReference type="ARBA" id="ARBA00004814"/>
    </source>
</evidence>
<dbReference type="InterPro" id="IPR002937">
    <property type="entry name" value="Amino_oxidase"/>
</dbReference>
<evidence type="ECO:0000256" key="2">
    <source>
        <dbReference type="ARBA" id="ARBA00005833"/>
    </source>
</evidence>
<gene>
    <name evidence="8" type="ORF">GCM10008106_21070</name>
</gene>
<protein>
    <recommendedName>
        <fullName evidence="4">Tryptophan 2-monooxygenase</fullName>
        <ecNumber evidence="3">1.13.12.3</ecNumber>
    </recommendedName>
</protein>
<dbReference type="Gene3D" id="3.90.660.10">
    <property type="match status" value="1"/>
</dbReference>
<dbReference type="EC" id="1.13.12.3" evidence="3"/>
<dbReference type="InterPro" id="IPR050281">
    <property type="entry name" value="Flavin_monoamine_oxidase"/>
</dbReference>
<comment type="catalytic activity">
    <reaction evidence="6">
        <text>L-tryptophan + O2 = indole-3-acetamide + CO2 + H2O</text>
        <dbReference type="Rhea" id="RHEA:16165"/>
        <dbReference type="ChEBI" id="CHEBI:15377"/>
        <dbReference type="ChEBI" id="CHEBI:15379"/>
        <dbReference type="ChEBI" id="CHEBI:16031"/>
        <dbReference type="ChEBI" id="CHEBI:16526"/>
        <dbReference type="ChEBI" id="CHEBI:57912"/>
        <dbReference type="EC" id="1.13.12.3"/>
    </reaction>
</comment>
<evidence type="ECO:0000256" key="6">
    <source>
        <dbReference type="ARBA" id="ARBA00047321"/>
    </source>
</evidence>
<name>A0A8J3CZE6_9BACT</name>
<comment type="pathway">
    <text evidence="1">Plant hormone metabolism; auxin biosynthesis.</text>
</comment>
<dbReference type="Proteomes" id="UP000642809">
    <property type="component" value="Unassembled WGS sequence"/>
</dbReference>
<proteinExistence type="inferred from homology"/>
<dbReference type="SUPFAM" id="SSF54373">
    <property type="entry name" value="FAD-linked reductases, C-terminal domain"/>
    <property type="match status" value="1"/>
</dbReference>
<evidence type="ECO:0000256" key="3">
    <source>
        <dbReference type="ARBA" id="ARBA00012535"/>
    </source>
</evidence>